<dbReference type="Proteomes" id="UP000775547">
    <property type="component" value="Unassembled WGS sequence"/>
</dbReference>
<gene>
    <name evidence="1" type="ORF">DXG03_005652</name>
</gene>
<proteinExistence type="predicted"/>
<reference evidence="1" key="2">
    <citation type="submission" date="2021-10" db="EMBL/GenBank/DDBJ databases">
        <title>Phylogenomics reveals ancestral predisposition of the termite-cultivated fungus Termitomyces towards a domesticated lifestyle.</title>
        <authorList>
            <person name="Auxier B."/>
            <person name="Grum-Grzhimaylo A."/>
            <person name="Cardenas M.E."/>
            <person name="Lodge J.D."/>
            <person name="Laessoe T."/>
            <person name="Pedersen O."/>
            <person name="Smith M.E."/>
            <person name="Kuyper T.W."/>
            <person name="Franco-Molano E.A."/>
            <person name="Baroni T.J."/>
            <person name="Aanen D.K."/>
        </authorList>
    </citation>
    <scope>NUCLEOTIDE SEQUENCE</scope>
    <source>
        <strain evidence="1">AP01</strain>
        <tissue evidence="1">Mycelium</tissue>
    </source>
</reference>
<evidence type="ECO:0000313" key="1">
    <source>
        <dbReference type="EMBL" id="KAG5641258.1"/>
    </source>
</evidence>
<comment type="caution">
    <text evidence="1">The sequence shown here is derived from an EMBL/GenBank/DDBJ whole genome shotgun (WGS) entry which is preliminary data.</text>
</comment>
<keyword evidence="2" id="KW-1185">Reference proteome</keyword>
<name>A0A9P7G065_9AGAR</name>
<dbReference type="OrthoDB" id="2947768at2759"/>
<reference evidence="1" key="1">
    <citation type="submission" date="2020-07" db="EMBL/GenBank/DDBJ databases">
        <authorList>
            <person name="Nieuwenhuis M."/>
            <person name="Van De Peppel L.J.J."/>
        </authorList>
    </citation>
    <scope>NUCLEOTIDE SEQUENCE</scope>
    <source>
        <strain evidence="1">AP01</strain>
        <tissue evidence="1">Mycelium</tissue>
    </source>
</reference>
<protein>
    <recommendedName>
        <fullName evidence="3">Protein kinase domain-containing protein</fullName>
    </recommendedName>
</protein>
<dbReference type="AlphaFoldDB" id="A0A9P7G065"/>
<organism evidence="1 2">
    <name type="scientific">Asterophora parasitica</name>
    <dbReference type="NCBI Taxonomy" id="117018"/>
    <lineage>
        <taxon>Eukaryota</taxon>
        <taxon>Fungi</taxon>
        <taxon>Dikarya</taxon>
        <taxon>Basidiomycota</taxon>
        <taxon>Agaricomycotina</taxon>
        <taxon>Agaricomycetes</taxon>
        <taxon>Agaricomycetidae</taxon>
        <taxon>Agaricales</taxon>
        <taxon>Tricholomatineae</taxon>
        <taxon>Lyophyllaceae</taxon>
        <taxon>Asterophora</taxon>
    </lineage>
</organism>
<dbReference type="EMBL" id="JABCKV010000350">
    <property type="protein sequence ID" value="KAG5641258.1"/>
    <property type="molecule type" value="Genomic_DNA"/>
</dbReference>
<evidence type="ECO:0000313" key="2">
    <source>
        <dbReference type="Proteomes" id="UP000775547"/>
    </source>
</evidence>
<sequence length="295" mass="34112">MNAVFLRERGRDSMEIFQAEMHKETEAGQSIVQDVLFKFAEDDEDLFDAMKHEADIYNNYLKPLYGQGILEFHGLYQGTLEELSTDNTSSDSEPSICACLVLQSRGNSIRSFSEIDVDFSVALMRLVMHLHDNLKILQGSLHLAPRNILDVDGRPFIIDFELSKAIHKCAMRMDIFKHRGDPEPVGSQLGGCTELHSLLNKLAWWLPTDFMWYGFLCTYEDIWRPADIFELETHGFFSARASDEERWDKAMEVWGYLEIHWERYHSNVQFPTDAITTLDAYRREQRARSTAGRGL</sequence>
<accession>A0A9P7G065</accession>
<evidence type="ECO:0008006" key="3">
    <source>
        <dbReference type="Google" id="ProtNLM"/>
    </source>
</evidence>